<sequence>MTRVFKKRLTPYPCFCLIFLCGLVLCLSSPVFAKNPQIAVKELAATQKSWDGALLQAYPDGQPEVRILSITVPAGEKLAIHQHPVINAGVLLSGHLKVHTTDGKTLDLNAGEAIVEVVNTWHWGESIGPDPAHIIVFYAGQADTPVTVTQTP</sequence>
<gene>
    <name evidence="3" type="ORF">Dpo_6c02720</name>
</gene>
<reference evidence="3 4" key="1">
    <citation type="journal article" date="2013" name="Genome Announc.">
        <title>Draft Genome Sequence of Desulfotignum phosphitoxidans DSM 13687 Strain FiPS-3.</title>
        <authorList>
            <person name="Poehlein A."/>
            <person name="Daniel R."/>
            <person name="Simeonova D.D."/>
        </authorList>
    </citation>
    <scope>NUCLEOTIDE SEQUENCE [LARGE SCALE GENOMIC DNA]</scope>
    <source>
        <strain evidence="3 4">DSM 13687</strain>
    </source>
</reference>
<evidence type="ECO:0000259" key="2">
    <source>
        <dbReference type="Pfam" id="PF07883"/>
    </source>
</evidence>
<organism evidence="3 4">
    <name type="scientific">Desulfotignum phosphitoxidans DSM 13687</name>
    <dbReference type="NCBI Taxonomy" id="1286635"/>
    <lineage>
        <taxon>Bacteria</taxon>
        <taxon>Pseudomonadati</taxon>
        <taxon>Thermodesulfobacteriota</taxon>
        <taxon>Desulfobacteria</taxon>
        <taxon>Desulfobacterales</taxon>
        <taxon>Desulfobacteraceae</taxon>
        <taxon>Desulfotignum</taxon>
    </lineage>
</organism>
<dbReference type="PATRIC" id="fig|1286635.3.peg.3159"/>
<dbReference type="Gene3D" id="2.60.120.10">
    <property type="entry name" value="Jelly Rolls"/>
    <property type="match status" value="1"/>
</dbReference>
<dbReference type="Proteomes" id="UP000014216">
    <property type="component" value="Unassembled WGS sequence"/>
</dbReference>
<accession>S0FVF0</accession>
<feature type="signal peptide" evidence="1">
    <location>
        <begin position="1"/>
        <end position="33"/>
    </location>
</feature>
<name>S0FVF0_9BACT</name>
<dbReference type="InterPro" id="IPR014710">
    <property type="entry name" value="RmlC-like_jellyroll"/>
</dbReference>
<keyword evidence="1" id="KW-0732">Signal</keyword>
<feature type="chain" id="PRO_5004487171" evidence="1">
    <location>
        <begin position="34"/>
        <end position="152"/>
    </location>
</feature>
<dbReference type="EMBL" id="APJX01000006">
    <property type="protein sequence ID" value="EMS79073.1"/>
    <property type="molecule type" value="Genomic_DNA"/>
</dbReference>
<comment type="caution">
    <text evidence="3">The sequence shown here is derived from an EMBL/GenBank/DDBJ whole genome shotgun (WGS) entry which is preliminary data.</text>
</comment>
<dbReference type="RefSeq" id="WP_006966945.1">
    <property type="nucleotide sequence ID" value="NZ_APJX01000006.1"/>
</dbReference>
<dbReference type="OrthoDB" id="287220at2"/>
<dbReference type="AlphaFoldDB" id="S0FVF0"/>
<dbReference type="Pfam" id="PF07883">
    <property type="entry name" value="Cupin_2"/>
    <property type="match status" value="1"/>
</dbReference>
<dbReference type="InterPro" id="IPR011051">
    <property type="entry name" value="RmlC_Cupin_sf"/>
</dbReference>
<evidence type="ECO:0000256" key="1">
    <source>
        <dbReference type="SAM" id="SignalP"/>
    </source>
</evidence>
<proteinExistence type="predicted"/>
<feature type="domain" description="Cupin type-2" evidence="2">
    <location>
        <begin position="70"/>
        <end position="138"/>
    </location>
</feature>
<evidence type="ECO:0000313" key="3">
    <source>
        <dbReference type="EMBL" id="EMS79073.1"/>
    </source>
</evidence>
<protein>
    <submittedName>
        <fullName evidence="3">Cupin 2 conserved barrel domain-containing protein</fullName>
    </submittedName>
</protein>
<dbReference type="SUPFAM" id="SSF51182">
    <property type="entry name" value="RmlC-like cupins"/>
    <property type="match status" value="1"/>
</dbReference>
<keyword evidence="4" id="KW-1185">Reference proteome</keyword>
<evidence type="ECO:0000313" key="4">
    <source>
        <dbReference type="Proteomes" id="UP000014216"/>
    </source>
</evidence>
<dbReference type="InterPro" id="IPR013096">
    <property type="entry name" value="Cupin_2"/>
</dbReference>
<dbReference type="CDD" id="cd02236">
    <property type="entry name" value="cupin_CV2614-like"/>
    <property type="match status" value="1"/>
</dbReference>